<evidence type="ECO:0000313" key="2">
    <source>
        <dbReference type="EMBL" id="MFC1417551.1"/>
    </source>
</evidence>
<reference evidence="2 3" key="1">
    <citation type="submission" date="2024-09" db="EMBL/GenBank/DDBJ databases">
        <authorList>
            <person name="Lee S.D."/>
        </authorList>
    </citation>
    <scope>NUCLEOTIDE SEQUENCE [LARGE SCALE GENOMIC DNA]</scope>
    <source>
        <strain evidence="2 3">N8-3</strain>
    </source>
</reference>
<feature type="chain" id="PRO_5047538531" evidence="1">
    <location>
        <begin position="29"/>
        <end position="526"/>
    </location>
</feature>
<organism evidence="2 3">
    <name type="scientific">Streptacidiphilus cavernicola</name>
    <dbReference type="NCBI Taxonomy" id="3342716"/>
    <lineage>
        <taxon>Bacteria</taxon>
        <taxon>Bacillati</taxon>
        <taxon>Actinomycetota</taxon>
        <taxon>Actinomycetes</taxon>
        <taxon>Kitasatosporales</taxon>
        <taxon>Streptomycetaceae</taxon>
        <taxon>Streptacidiphilus</taxon>
    </lineage>
</organism>
<keyword evidence="3" id="KW-1185">Reference proteome</keyword>
<dbReference type="EMBL" id="JBHFAB010000008">
    <property type="protein sequence ID" value="MFC1417551.1"/>
    <property type="molecule type" value="Genomic_DNA"/>
</dbReference>
<keyword evidence="1" id="KW-0732">Signal</keyword>
<comment type="caution">
    <text evidence="2">The sequence shown here is derived from an EMBL/GenBank/DDBJ whole genome shotgun (WGS) entry which is preliminary data.</text>
</comment>
<name>A0ABV6VV27_9ACTN</name>
<feature type="signal peptide" evidence="1">
    <location>
        <begin position="1"/>
        <end position="28"/>
    </location>
</feature>
<accession>A0ABV6VV27</accession>
<evidence type="ECO:0000256" key="1">
    <source>
        <dbReference type="SAM" id="SignalP"/>
    </source>
</evidence>
<dbReference type="RefSeq" id="WP_380535775.1">
    <property type="nucleotide sequence ID" value="NZ_JBHFAB010000008.1"/>
</dbReference>
<proteinExistence type="predicted"/>
<dbReference type="Proteomes" id="UP001592531">
    <property type="component" value="Unassembled WGS sequence"/>
</dbReference>
<evidence type="ECO:0000313" key="3">
    <source>
        <dbReference type="Proteomes" id="UP001592531"/>
    </source>
</evidence>
<gene>
    <name evidence="2" type="ORF">ACEZDE_12925</name>
</gene>
<sequence>MRRIPLALAVTTALVPVLCTLSTVPAQAAGNYLTVTTIGRNGAKISSALTLLNTKTYQSIQAKSGKKTALGKGLWAVLTDIETPDNSPYRMSDTIAAVRVSVSGATTLTLDARKGKQVTASVDATSGKNAKNYDAFETAVACPADDGGSMVGVYNVPGKIYEIPNPKSSYFHFSWLESWTSDMFDGNSNGSIYSVTKQTTGLPTTPSAVFHRSSMAKVALSLRSGETRSPVDAVMLNPSPKTWDCQSMLYGHSYMDQGPFNATAYVSPGRWTLQGYNSQGQSGTMADAVRNFAAHGSYGQTFSRAVWGPTAGLPNLTGRAVTYTPYATIADASAGTDASADTHNTITLSKAGKVLKTKSVSSSSGGTFSQHITSAGWYVLKVASTRVQKAPLSTSVTLDWHFHADPAHSEVLPGYLARLSPTGLNRRNSAALRSTTPVTVTLSRADQPWSGSGERYAKETVKSVKVYASHDGGKTWHAVSLRRSGGSWVANVPEPATAGTVALRTVVADTAGDTSTQTVYNAYTVG</sequence>
<protein>
    <submittedName>
        <fullName evidence="2">Uncharacterized protein</fullName>
    </submittedName>
</protein>